<keyword evidence="6" id="KW-0862">Zinc</keyword>
<accession>A0A1G7P778</accession>
<dbReference type="GO" id="GO:0012505">
    <property type="term" value="C:endomembrane system"/>
    <property type="evidence" value="ECO:0007669"/>
    <property type="project" value="UniProtKB-SubCell"/>
</dbReference>
<dbReference type="InterPro" id="IPR004254">
    <property type="entry name" value="AdipoR/HlyIII-related"/>
</dbReference>
<protein>
    <submittedName>
        <fullName evidence="8">Hemolysin III</fullName>
    </submittedName>
</protein>
<proteinExistence type="inferred from homology"/>
<dbReference type="GO" id="GO:0016020">
    <property type="term" value="C:membrane"/>
    <property type="evidence" value="ECO:0007669"/>
    <property type="project" value="InterPro"/>
</dbReference>
<feature type="transmembrane region" description="Helical" evidence="7">
    <location>
        <begin position="54"/>
        <end position="77"/>
    </location>
</feature>
<feature type="transmembrane region" description="Helical" evidence="7">
    <location>
        <begin position="195"/>
        <end position="216"/>
    </location>
</feature>
<dbReference type="PANTHER" id="PTHR20855:SF129">
    <property type="entry name" value="HEMOLYSIN-3 HOMOLOG"/>
    <property type="match status" value="1"/>
</dbReference>
<dbReference type="InterPro" id="IPR005744">
    <property type="entry name" value="Hy-lIII"/>
</dbReference>
<dbReference type="AlphaFoldDB" id="A0A1G7P778"/>
<comment type="similarity">
    <text evidence="2">Belongs to the UPF0073 (Hly-III) family.</text>
</comment>
<feature type="transmembrane region" description="Helical" evidence="7">
    <location>
        <begin position="146"/>
        <end position="162"/>
    </location>
</feature>
<feature type="transmembrane region" description="Helical" evidence="7">
    <location>
        <begin position="114"/>
        <end position="134"/>
    </location>
</feature>
<dbReference type="EMBL" id="FNCK01000001">
    <property type="protein sequence ID" value="SDF81997.1"/>
    <property type="molecule type" value="Genomic_DNA"/>
</dbReference>
<evidence type="ECO:0000256" key="1">
    <source>
        <dbReference type="ARBA" id="ARBA00004127"/>
    </source>
</evidence>
<evidence type="ECO:0000256" key="2">
    <source>
        <dbReference type="ARBA" id="ARBA00008488"/>
    </source>
</evidence>
<evidence type="ECO:0000256" key="5">
    <source>
        <dbReference type="ARBA" id="ARBA00023136"/>
    </source>
</evidence>
<keyword evidence="3 7" id="KW-0812">Transmembrane</keyword>
<feature type="binding site" evidence="6">
    <location>
        <position position="197"/>
    </location>
    <ligand>
        <name>Zn(2+)</name>
        <dbReference type="ChEBI" id="CHEBI:29105"/>
    </ligand>
</feature>
<organism evidence="8 9">
    <name type="scientific">Facklamia miroungae</name>
    <dbReference type="NCBI Taxonomy" id="120956"/>
    <lineage>
        <taxon>Bacteria</taxon>
        <taxon>Bacillati</taxon>
        <taxon>Bacillota</taxon>
        <taxon>Bacilli</taxon>
        <taxon>Lactobacillales</taxon>
        <taxon>Aerococcaceae</taxon>
        <taxon>Facklamia</taxon>
    </lineage>
</organism>
<dbReference type="NCBIfam" id="TIGR01065">
    <property type="entry name" value="hlyIII"/>
    <property type="match status" value="1"/>
</dbReference>
<evidence type="ECO:0000256" key="4">
    <source>
        <dbReference type="ARBA" id="ARBA00022989"/>
    </source>
</evidence>
<dbReference type="STRING" id="120956.SAMN05421791_101143"/>
<keyword evidence="6" id="KW-0479">Metal-binding</keyword>
<keyword evidence="9" id="KW-1185">Reference proteome</keyword>
<dbReference type="PANTHER" id="PTHR20855">
    <property type="entry name" value="ADIPOR/PROGESTIN RECEPTOR-RELATED"/>
    <property type="match status" value="1"/>
</dbReference>
<evidence type="ECO:0000256" key="3">
    <source>
        <dbReference type="ARBA" id="ARBA00022692"/>
    </source>
</evidence>
<feature type="transmembrane region" description="Helical" evidence="7">
    <location>
        <begin position="21"/>
        <end position="42"/>
    </location>
</feature>
<feature type="binding site" evidence="6">
    <location>
        <position position="201"/>
    </location>
    <ligand>
        <name>Zn(2+)</name>
        <dbReference type="ChEBI" id="CHEBI:29105"/>
    </ligand>
</feature>
<feature type="binding site" evidence="6">
    <location>
        <position position="75"/>
    </location>
    <ligand>
        <name>Zn(2+)</name>
        <dbReference type="ChEBI" id="CHEBI:29105"/>
    </ligand>
</feature>
<gene>
    <name evidence="8" type="ORF">SAMN05421791_101143</name>
</gene>
<dbReference type="GO" id="GO:0140911">
    <property type="term" value="F:pore-forming activity"/>
    <property type="evidence" value="ECO:0007669"/>
    <property type="project" value="InterPro"/>
</dbReference>
<dbReference type="Pfam" id="PF03006">
    <property type="entry name" value="HlyIII"/>
    <property type="match status" value="1"/>
</dbReference>
<reference evidence="8 9" key="1">
    <citation type="submission" date="2016-10" db="EMBL/GenBank/DDBJ databases">
        <authorList>
            <person name="de Groot N.N."/>
        </authorList>
    </citation>
    <scope>NUCLEOTIDE SEQUENCE [LARGE SCALE GENOMIC DNA]</scope>
    <source>
        <strain evidence="8 9">ATCC BAA-466</strain>
    </source>
</reference>
<dbReference type="OrthoDB" id="9813689at2"/>
<keyword evidence="5 7" id="KW-0472">Membrane</keyword>
<evidence type="ECO:0000256" key="7">
    <source>
        <dbReference type="SAM" id="Phobius"/>
    </source>
</evidence>
<name>A0A1G7P778_9LACT</name>
<evidence type="ECO:0000313" key="8">
    <source>
        <dbReference type="EMBL" id="SDF81997.1"/>
    </source>
</evidence>
<comment type="subcellular location">
    <subcellularLocation>
        <location evidence="1">Endomembrane system</location>
        <topology evidence="1">Multi-pass membrane protein</topology>
    </subcellularLocation>
</comment>
<keyword evidence="4 7" id="KW-1133">Transmembrane helix</keyword>
<sequence length="219" mass="24724">MPSSHIATNSKTNKEQKKIEFWNALTHGFAALLSLLATFLLIRKGIQRESSIAISAYIIYGLSLIALFTNSTLYHAFSHSSYRPILQKLDHSAIYLLIAGTYTPYLMIGINNQLAYFFLIIIWGLAIAGIIYELLAIDRFPKLSTFLYLALGWLSLLIIYPLSQSINFLGIVFLGLGGFAYSVGTIFYSMKSNKWMHVIWHLFVVLGAGLMFYSILKYV</sequence>
<evidence type="ECO:0000256" key="6">
    <source>
        <dbReference type="PIRSR" id="PIRSR604254-1"/>
    </source>
</evidence>
<dbReference type="RefSeq" id="WP_090288848.1">
    <property type="nucleotide sequence ID" value="NZ_FNCK01000001.1"/>
</dbReference>
<evidence type="ECO:0000313" key="9">
    <source>
        <dbReference type="Proteomes" id="UP000199708"/>
    </source>
</evidence>
<dbReference type="GO" id="GO:0046872">
    <property type="term" value="F:metal ion binding"/>
    <property type="evidence" value="ECO:0007669"/>
    <property type="project" value="UniProtKB-KW"/>
</dbReference>
<dbReference type="Proteomes" id="UP000199708">
    <property type="component" value="Unassembled WGS sequence"/>
</dbReference>
<feature type="transmembrane region" description="Helical" evidence="7">
    <location>
        <begin position="89"/>
        <end position="108"/>
    </location>
</feature>
<feature type="transmembrane region" description="Helical" evidence="7">
    <location>
        <begin position="168"/>
        <end position="188"/>
    </location>
</feature>